<dbReference type="PANTHER" id="PTHR30154">
    <property type="entry name" value="LEUCINE-RESPONSIVE REGULATORY PROTEIN"/>
    <property type="match status" value="1"/>
</dbReference>
<dbReference type="Gene3D" id="1.10.10.10">
    <property type="entry name" value="Winged helix-like DNA-binding domain superfamily/Winged helix DNA-binding domain"/>
    <property type="match status" value="1"/>
</dbReference>
<accession>A0A8J6YJG6</accession>
<dbReference type="InterPro" id="IPR011991">
    <property type="entry name" value="ArsR-like_HTH"/>
</dbReference>
<comment type="caution">
    <text evidence="5">The sequence shown here is derived from an EMBL/GenBank/DDBJ whole genome shotgun (WGS) entry which is preliminary data.</text>
</comment>
<dbReference type="SMART" id="SM00344">
    <property type="entry name" value="HTH_ASNC"/>
    <property type="match status" value="1"/>
</dbReference>
<dbReference type="GO" id="GO:0006355">
    <property type="term" value="P:regulation of DNA-templated transcription"/>
    <property type="evidence" value="ECO:0007669"/>
    <property type="project" value="UniProtKB-ARBA"/>
</dbReference>
<dbReference type="InterPro" id="IPR019888">
    <property type="entry name" value="Tscrpt_reg_AsnC-like"/>
</dbReference>
<dbReference type="InterPro" id="IPR011008">
    <property type="entry name" value="Dimeric_a/b-barrel"/>
</dbReference>
<name>A0A8J6YJG6_9PROT</name>
<evidence type="ECO:0000256" key="2">
    <source>
        <dbReference type="ARBA" id="ARBA00023125"/>
    </source>
</evidence>
<evidence type="ECO:0000313" key="6">
    <source>
        <dbReference type="Proteomes" id="UP000631034"/>
    </source>
</evidence>
<protein>
    <submittedName>
        <fullName evidence="5">Lrp/AsnC family transcriptional regulator</fullName>
    </submittedName>
</protein>
<keyword evidence="2" id="KW-0238">DNA-binding</keyword>
<evidence type="ECO:0000259" key="4">
    <source>
        <dbReference type="PROSITE" id="PS50956"/>
    </source>
</evidence>
<dbReference type="PRINTS" id="PR00033">
    <property type="entry name" value="HTHASNC"/>
</dbReference>
<evidence type="ECO:0000313" key="5">
    <source>
        <dbReference type="EMBL" id="MBE1237476.1"/>
    </source>
</evidence>
<reference evidence="5" key="1">
    <citation type="submission" date="2020-10" db="EMBL/GenBank/DDBJ databases">
        <title>Genome sequence of the unusual species of purple photosynthetic bacteria, Phaeovibrio sulfidiphilus DSM 23193, type strain.</title>
        <authorList>
            <person name="Kyndt J.A."/>
            <person name="Meyer T.E."/>
        </authorList>
    </citation>
    <scope>NUCLEOTIDE SEQUENCE</scope>
    <source>
        <strain evidence="5">DSM 23193</strain>
    </source>
</reference>
<dbReference type="GO" id="GO:0005829">
    <property type="term" value="C:cytosol"/>
    <property type="evidence" value="ECO:0007669"/>
    <property type="project" value="TreeGrafter"/>
</dbReference>
<dbReference type="InterPro" id="IPR019887">
    <property type="entry name" value="Tscrpt_reg_AsnC/Lrp_C"/>
</dbReference>
<gene>
    <name evidence="5" type="ORF">IHV25_07420</name>
</gene>
<dbReference type="AlphaFoldDB" id="A0A8J6YJG6"/>
<dbReference type="Pfam" id="PF13412">
    <property type="entry name" value="HTH_24"/>
    <property type="match status" value="1"/>
</dbReference>
<organism evidence="5 6">
    <name type="scientific">Phaeovibrio sulfidiphilus</name>
    <dbReference type="NCBI Taxonomy" id="1220600"/>
    <lineage>
        <taxon>Bacteria</taxon>
        <taxon>Pseudomonadati</taxon>
        <taxon>Pseudomonadota</taxon>
        <taxon>Alphaproteobacteria</taxon>
        <taxon>Rhodospirillales</taxon>
        <taxon>Rhodospirillaceae</taxon>
        <taxon>Phaeovibrio</taxon>
    </lineage>
</organism>
<proteinExistence type="predicted"/>
<dbReference type="EMBL" id="JACZHT010000005">
    <property type="protein sequence ID" value="MBE1237476.1"/>
    <property type="molecule type" value="Genomic_DNA"/>
</dbReference>
<dbReference type="InterPro" id="IPR036388">
    <property type="entry name" value="WH-like_DNA-bd_sf"/>
</dbReference>
<evidence type="ECO:0000256" key="3">
    <source>
        <dbReference type="ARBA" id="ARBA00023163"/>
    </source>
</evidence>
<dbReference type="Gene3D" id="3.30.70.920">
    <property type="match status" value="1"/>
</dbReference>
<evidence type="ECO:0000256" key="1">
    <source>
        <dbReference type="ARBA" id="ARBA00023015"/>
    </source>
</evidence>
<keyword evidence="6" id="KW-1185">Reference proteome</keyword>
<dbReference type="SUPFAM" id="SSF54909">
    <property type="entry name" value="Dimeric alpha+beta barrel"/>
    <property type="match status" value="1"/>
</dbReference>
<dbReference type="GO" id="GO:0043200">
    <property type="term" value="P:response to amino acid"/>
    <property type="evidence" value="ECO:0007669"/>
    <property type="project" value="TreeGrafter"/>
</dbReference>
<sequence>MTSQRVKLDSIDRKILADLQDDGRITNVELARRAGISAPPCLRRVRALEEAGFIRGYHAELDGVSLGFHVTVFAQVGLTSQADADLRGFESLVATWPEVRECHMLAGETDFLLKIVAEDWDSYQKFLTSRLTPAPNVAQIKSALAIRTAKLCPGVPILPPDDEELARDLEASGS</sequence>
<dbReference type="CDD" id="cd00090">
    <property type="entry name" value="HTH_ARSR"/>
    <property type="match status" value="1"/>
</dbReference>
<keyword evidence="3" id="KW-0804">Transcription</keyword>
<feature type="domain" description="HTH asnC-type" evidence="4">
    <location>
        <begin position="8"/>
        <end position="69"/>
    </location>
</feature>
<dbReference type="Proteomes" id="UP000631034">
    <property type="component" value="Unassembled WGS sequence"/>
</dbReference>
<dbReference type="PROSITE" id="PS50956">
    <property type="entry name" value="HTH_ASNC_2"/>
    <property type="match status" value="1"/>
</dbReference>
<dbReference type="InterPro" id="IPR036390">
    <property type="entry name" value="WH_DNA-bd_sf"/>
</dbReference>
<dbReference type="InterPro" id="IPR000485">
    <property type="entry name" value="AsnC-type_HTH_dom"/>
</dbReference>
<keyword evidence="1" id="KW-0805">Transcription regulation</keyword>
<dbReference type="RefSeq" id="WP_192534486.1">
    <property type="nucleotide sequence ID" value="NZ_JACZHT010000005.1"/>
</dbReference>
<dbReference type="GO" id="GO:0043565">
    <property type="term" value="F:sequence-specific DNA binding"/>
    <property type="evidence" value="ECO:0007669"/>
    <property type="project" value="InterPro"/>
</dbReference>
<dbReference type="PANTHER" id="PTHR30154:SF34">
    <property type="entry name" value="TRANSCRIPTIONAL REGULATOR AZLB"/>
    <property type="match status" value="1"/>
</dbReference>
<dbReference type="SUPFAM" id="SSF46785">
    <property type="entry name" value="Winged helix' DNA-binding domain"/>
    <property type="match status" value="1"/>
</dbReference>
<dbReference type="Pfam" id="PF01037">
    <property type="entry name" value="AsnC_trans_reg"/>
    <property type="match status" value="1"/>
</dbReference>